<evidence type="ECO:0000256" key="2">
    <source>
        <dbReference type="SAM" id="SignalP"/>
    </source>
</evidence>
<keyword evidence="2" id="KW-0732">Signal</keyword>
<reference evidence="4 5" key="1">
    <citation type="submission" date="2023-05" db="EMBL/GenBank/DDBJ databases">
        <title>Draft genome sequence of Streptomyces sp. B-S-A12 isolated from a cave soil in Thailand.</title>
        <authorList>
            <person name="Chamroensaksri N."/>
            <person name="Muangham S."/>
        </authorList>
    </citation>
    <scope>NUCLEOTIDE SEQUENCE [LARGE SCALE GENOMIC DNA]</scope>
    <source>
        <strain evidence="4 5">B-S-A12</strain>
    </source>
</reference>
<feature type="chain" id="PRO_5046862970" evidence="2">
    <location>
        <begin position="22"/>
        <end position="207"/>
    </location>
</feature>
<dbReference type="Proteomes" id="UP001237105">
    <property type="component" value="Unassembled WGS sequence"/>
</dbReference>
<proteinExistence type="predicted"/>
<gene>
    <name evidence="4" type="ORF">QIT00_24285</name>
</gene>
<protein>
    <submittedName>
        <fullName evidence="4">DUF4232 domain-containing protein</fullName>
    </submittedName>
</protein>
<dbReference type="InterPro" id="IPR025326">
    <property type="entry name" value="DUF4232"/>
</dbReference>
<feature type="domain" description="DUF4232" evidence="3">
    <location>
        <begin position="80"/>
        <end position="202"/>
    </location>
</feature>
<dbReference type="RefSeq" id="WP_282537496.1">
    <property type="nucleotide sequence ID" value="NZ_JASCIS010000026.1"/>
</dbReference>
<evidence type="ECO:0000313" key="5">
    <source>
        <dbReference type="Proteomes" id="UP001237105"/>
    </source>
</evidence>
<name>A0ABT6T440_9ACTN</name>
<evidence type="ECO:0000256" key="1">
    <source>
        <dbReference type="SAM" id="MobiDB-lite"/>
    </source>
</evidence>
<feature type="signal peptide" evidence="2">
    <location>
        <begin position="1"/>
        <end position="21"/>
    </location>
</feature>
<feature type="region of interest" description="Disordered" evidence="1">
    <location>
        <begin position="187"/>
        <end position="207"/>
    </location>
</feature>
<sequence>MRTQKLTLAALALAAGLTLTACQENQDTAGSNDRADSPSAEATEDTEATKDGSGPSDENPGGTPDDGGGSGDGPVTTGQCKTANLDFRTSPGMAEGNLMVILKNTGDTCTFKGFPGVDLKTDDADTISAERSGLAVPAVVVKTGEESRFTLHLPRNDSGGSGVNVTSIVVTPPDETHSKTLPVSLDIPVTDGTGRPVTVDPVGTGKQ</sequence>
<evidence type="ECO:0000259" key="3">
    <source>
        <dbReference type="Pfam" id="PF14016"/>
    </source>
</evidence>
<accession>A0ABT6T440</accession>
<organism evidence="4 5">
    <name type="scientific">Streptomyces luteolus</name>
    <dbReference type="NCBI Taxonomy" id="3043615"/>
    <lineage>
        <taxon>Bacteria</taxon>
        <taxon>Bacillati</taxon>
        <taxon>Actinomycetota</taxon>
        <taxon>Actinomycetes</taxon>
        <taxon>Kitasatosporales</taxon>
        <taxon>Streptomycetaceae</taxon>
        <taxon>Streptomyces</taxon>
    </lineage>
</organism>
<evidence type="ECO:0000313" key="4">
    <source>
        <dbReference type="EMBL" id="MDI3421632.1"/>
    </source>
</evidence>
<keyword evidence="5" id="KW-1185">Reference proteome</keyword>
<dbReference type="EMBL" id="JASCIS010000026">
    <property type="protein sequence ID" value="MDI3421632.1"/>
    <property type="molecule type" value="Genomic_DNA"/>
</dbReference>
<comment type="caution">
    <text evidence="4">The sequence shown here is derived from an EMBL/GenBank/DDBJ whole genome shotgun (WGS) entry which is preliminary data.</text>
</comment>
<dbReference type="Pfam" id="PF14016">
    <property type="entry name" value="DUF4232"/>
    <property type="match status" value="1"/>
</dbReference>
<dbReference type="PROSITE" id="PS51257">
    <property type="entry name" value="PROKAR_LIPOPROTEIN"/>
    <property type="match status" value="1"/>
</dbReference>
<feature type="region of interest" description="Disordered" evidence="1">
    <location>
        <begin position="25"/>
        <end position="91"/>
    </location>
</feature>